<gene>
    <name evidence="10" type="primary">metN2</name>
    <name evidence="10" type="ORF">G314FT_16510</name>
</gene>
<dbReference type="SUPFAM" id="SSF55021">
    <property type="entry name" value="ACT-like"/>
    <property type="match status" value="1"/>
</dbReference>
<keyword evidence="2" id="KW-1003">Cell membrane</keyword>
<keyword evidence="5" id="KW-1278">Translocase</keyword>
<dbReference type="Proteomes" id="UP001058273">
    <property type="component" value="Chromosome"/>
</dbReference>
<keyword evidence="4 10" id="KW-0067">ATP-binding</keyword>
<dbReference type="PANTHER" id="PTHR43166:SF36">
    <property type="entry name" value="METHIONINE IMPORT ATP-BINDING PROTEIN METN 2"/>
    <property type="match status" value="1"/>
</dbReference>
<accession>A0ABY5P0M5</accession>
<evidence type="ECO:0000256" key="5">
    <source>
        <dbReference type="ARBA" id="ARBA00022967"/>
    </source>
</evidence>
<keyword evidence="3" id="KW-0547">Nucleotide-binding</keyword>
<dbReference type="Pfam" id="PF09383">
    <property type="entry name" value="NIL"/>
    <property type="match status" value="1"/>
</dbReference>
<dbReference type="PROSITE" id="PS00211">
    <property type="entry name" value="ABC_TRANSPORTER_1"/>
    <property type="match status" value="1"/>
</dbReference>
<dbReference type="GO" id="GO:0016787">
    <property type="term" value="F:hydrolase activity"/>
    <property type="evidence" value="ECO:0007669"/>
    <property type="project" value="UniProtKB-KW"/>
</dbReference>
<dbReference type="InterPro" id="IPR003593">
    <property type="entry name" value="AAA+_ATPase"/>
</dbReference>
<sequence length="353" mass="39435">MLSKEIEGGIIVSDIELINVCKTYQTKKQTVEAVKDVNLSIKSGDIFGVIGFSGAGKSTLIRLLNLLESPTSGVIEVDGEDITKLKGKKLREYRQEVGMIFQHFNLLWSRTVLDNVLLPLEFSHVPKDEREEKARELIKLVGLEGRENAYPSQLSGGQKQRVGIARALTNDPQILLCDEATSALDPQTTEEVLDLLLDINKQLGLTIVLITHEMNVIRKICNKVAVMETGRVIETGDTLSVFRHPEHEVTARFIKQDNQEDSEENEEAIQYLLKNYPEGILVRLIFEGDKAKETVISQVIHHYQINVNILQASLRQANSSSFGTMLVQLTGDEATLSESLIFFEQHGVGVEVI</sequence>
<dbReference type="InterPro" id="IPR027417">
    <property type="entry name" value="P-loop_NTPase"/>
</dbReference>
<evidence type="ECO:0000256" key="6">
    <source>
        <dbReference type="ARBA" id="ARBA00022970"/>
    </source>
</evidence>
<organism evidence="10 11">
    <name type="scientific">Vagococcus luciliae</name>
    <dbReference type="NCBI Taxonomy" id="2920380"/>
    <lineage>
        <taxon>Bacteria</taxon>
        <taxon>Bacillati</taxon>
        <taxon>Bacillota</taxon>
        <taxon>Bacilli</taxon>
        <taxon>Lactobacillales</taxon>
        <taxon>Enterococcaceae</taxon>
        <taxon>Vagococcus</taxon>
    </lineage>
</organism>
<dbReference type="CDD" id="cd03258">
    <property type="entry name" value="ABC_MetN_methionine_transporter"/>
    <property type="match status" value="1"/>
</dbReference>
<evidence type="ECO:0000313" key="11">
    <source>
        <dbReference type="Proteomes" id="UP001058273"/>
    </source>
</evidence>
<dbReference type="InterPro" id="IPR003439">
    <property type="entry name" value="ABC_transporter-like_ATP-bd"/>
</dbReference>
<dbReference type="InterPro" id="IPR050086">
    <property type="entry name" value="MetN_ABC_transporter-like"/>
</dbReference>
<name>A0ABY5P0M5_9ENTE</name>
<evidence type="ECO:0000256" key="7">
    <source>
        <dbReference type="ARBA" id="ARBA00023136"/>
    </source>
</evidence>
<dbReference type="Gene3D" id="3.30.70.260">
    <property type="match status" value="1"/>
</dbReference>
<keyword evidence="11" id="KW-1185">Reference proteome</keyword>
<dbReference type="SMART" id="SM00382">
    <property type="entry name" value="AAA"/>
    <property type="match status" value="1"/>
</dbReference>
<keyword evidence="6" id="KW-0029">Amino-acid transport</keyword>
<dbReference type="GO" id="GO:0005524">
    <property type="term" value="F:ATP binding"/>
    <property type="evidence" value="ECO:0007669"/>
    <property type="project" value="UniProtKB-KW"/>
</dbReference>
<evidence type="ECO:0000259" key="8">
    <source>
        <dbReference type="SMART" id="SM00382"/>
    </source>
</evidence>
<keyword evidence="1" id="KW-0813">Transport</keyword>
<dbReference type="Gene3D" id="3.40.50.300">
    <property type="entry name" value="P-loop containing nucleotide triphosphate hydrolases"/>
    <property type="match status" value="1"/>
</dbReference>
<evidence type="ECO:0000259" key="9">
    <source>
        <dbReference type="SMART" id="SM00930"/>
    </source>
</evidence>
<evidence type="ECO:0000256" key="1">
    <source>
        <dbReference type="ARBA" id="ARBA00022448"/>
    </source>
</evidence>
<feature type="domain" description="NIL" evidence="9">
    <location>
        <begin position="278"/>
        <end position="353"/>
    </location>
</feature>
<dbReference type="InterPro" id="IPR041701">
    <property type="entry name" value="MetN_ABC"/>
</dbReference>
<evidence type="ECO:0000256" key="3">
    <source>
        <dbReference type="ARBA" id="ARBA00022741"/>
    </source>
</evidence>
<dbReference type="Pfam" id="PF00005">
    <property type="entry name" value="ABC_tran"/>
    <property type="match status" value="1"/>
</dbReference>
<evidence type="ECO:0000313" key="10">
    <source>
        <dbReference type="EMBL" id="UUV99490.1"/>
    </source>
</evidence>
<dbReference type="PANTHER" id="PTHR43166">
    <property type="entry name" value="AMINO ACID IMPORT ATP-BINDING PROTEIN"/>
    <property type="match status" value="1"/>
</dbReference>
<dbReference type="SUPFAM" id="SSF52540">
    <property type="entry name" value="P-loop containing nucleoside triphosphate hydrolases"/>
    <property type="match status" value="1"/>
</dbReference>
<reference evidence="10" key="2">
    <citation type="submission" date="2022-08" db="EMBL/GenBank/DDBJ databases">
        <authorList>
            <person name="Poehlein A."/>
            <person name="Guzman J."/>
            <person name="Daniel R."/>
            <person name="Vilcinskas A."/>
        </authorList>
    </citation>
    <scope>NUCLEOTIDE SEQUENCE</scope>
    <source>
        <strain evidence="10">G314FT</strain>
    </source>
</reference>
<feature type="domain" description="AAA+ ATPase" evidence="8">
    <location>
        <begin position="43"/>
        <end position="231"/>
    </location>
</feature>
<dbReference type="InterPro" id="IPR018449">
    <property type="entry name" value="NIL_domain"/>
</dbReference>
<proteinExistence type="predicted"/>
<dbReference type="InterPro" id="IPR045865">
    <property type="entry name" value="ACT-like_dom_sf"/>
</dbReference>
<evidence type="ECO:0000256" key="4">
    <source>
        <dbReference type="ARBA" id="ARBA00022840"/>
    </source>
</evidence>
<dbReference type="EC" id="3.6.3.-" evidence="10"/>
<evidence type="ECO:0000256" key="2">
    <source>
        <dbReference type="ARBA" id="ARBA00022475"/>
    </source>
</evidence>
<keyword evidence="10" id="KW-0378">Hydrolase</keyword>
<keyword evidence="7" id="KW-0472">Membrane</keyword>
<reference evidence="10" key="1">
    <citation type="submission" date="2022-08" db="EMBL/GenBank/DDBJ databases">
        <title>Genome sequence of Vagococcus luciliae DSM 112651.</title>
        <authorList>
            <person name="Juan G."/>
            <person name="Anja P."/>
            <person name="Rolf D."/>
            <person name="Kampfer P."/>
            <person name="Vilcinskas A."/>
        </authorList>
    </citation>
    <scope>NUCLEOTIDE SEQUENCE</scope>
    <source>
        <strain evidence="10">G314FT</strain>
    </source>
</reference>
<protein>
    <submittedName>
        <fullName evidence="10">Methionine import ATP-binding protein MetN 2</fullName>
        <ecNumber evidence="10">3.6.3.-</ecNumber>
    </submittedName>
</protein>
<dbReference type="EMBL" id="CP102451">
    <property type="protein sequence ID" value="UUV99490.1"/>
    <property type="molecule type" value="Genomic_DNA"/>
</dbReference>
<dbReference type="SMART" id="SM00930">
    <property type="entry name" value="NIL"/>
    <property type="match status" value="1"/>
</dbReference>
<dbReference type="InterPro" id="IPR017871">
    <property type="entry name" value="ABC_transporter-like_CS"/>
</dbReference>